<dbReference type="EMBL" id="JBHLWM010000001">
    <property type="protein sequence ID" value="MFC0238895.1"/>
    <property type="molecule type" value="Genomic_DNA"/>
</dbReference>
<dbReference type="EC" id="1.13.11.79" evidence="2"/>
<comment type="caution">
    <text evidence="2">The sequence shown here is derived from an EMBL/GenBank/DDBJ whole genome shotgun (WGS) entry which is preliminary data.</text>
</comment>
<evidence type="ECO:0000259" key="1">
    <source>
        <dbReference type="Pfam" id="PF00881"/>
    </source>
</evidence>
<feature type="domain" description="Nitroreductase" evidence="1">
    <location>
        <begin position="29"/>
        <end position="195"/>
    </location>
</feature>
<protein>
    <submittedName>
        <fullName evidence="2">5,6-dimethylbenzimidazole synthase</fullName>
        <ecNumber evidence="2">1.13.11.79</ecNumber>
    </submittedName>
</protein>
<dbReference type="InterPro" id="IPR050627">
    <property type="entry name" value="Nitroreductase/BluB"/>
</dbReference>
<evidence type="ECO:0000313" key="2">
    <source>
        <dbReference type="EMBL" id="MFC0238895.1"/>
    </source>
</evidence>
<accession>A0ABV6EL03</accession>
<evidence type="ECO:0000313" key="3">
    <source>
        <dbReference type="Proteomes" id="UP001589775"/>
    </source>
</evidence>
<name>A0ABV6EL03_9BRAD</name>
<dbReference type="SUPFAM" id="SSF55469">
    <property type="entry name" value="FMN-dependent nitroreductase-like"/>
    <property type="match status" value="1"/>
</dbReference>
<dbReference type="InterPro" id="IPR000415">
    <property type="entry name" value="Nitroreductase-like"/>
</dbReference>
<gene>
    <name evidence="2" type="primary">bluB</name>
    <name evidence="2" type="ORF">ACFFJ6_00380</name>
</gene>
<keyword evidence="2" id="KW-0560">Oxidoreductase</keyword>
<dbReference type="Pfam" id="PF00881">
    <property type="entry name" value="Nitroreductase"/>
    <property type="match status" value="1"/>
</dbReference>
<organism evidence="2 3">
    <name type="scientific">Rhodopseudomonas telluris</name>
    <dbReference type="NCBI Taxonomy" id="644215"/>
    <lineage>
        <taxon>Bacteria</taxon>
        <taxon>Pseudomonadati</taxon>
        <taxon>Pseudomonadota</taxon>
        <taxon>Alphaproteobacteria</taxon>
        <taxon>Hyphomicrobiales</taxon>
        <taxon>Nitrobacteraceae</taxon>
        <taxon>Rhodopseudomonas</taxon>
    </lineage>
</organism>
<sequence length="223" mass="25103">MSVDHDVARLNAEPPVFDAVFQQKLAELIAWRRDVRRFKPDPVDPALVEHLLDLAQLSPSVGNSQPWRWVSVDSAPMRARMRDNFVRCNEMAASVYRGQRAAQYAQLKLEGMDVAPRQFALFCDRATPQGLGVGRQTMPEALDYSVVTMIETFWLAARALGLGVGWVSILDPGSATADLDVPADWKFIAYLCVGWPVEEHVDPELVRLHWQDRTSVGRGVLYR</sequence>
<dbReference type="PANTHER" id="PTHR23026:SF123">
    <property type="entry name" value="NAD(P)H NITROREDUCTASE RV3131-RELATED"/>
    <property type="match status" value="1"/>
</dbReference>
<dbReference type="NCBIfam" id="TIGR02476">
    <property type="entry name" value="BluB"/>
    <property type="match status" value="1"/>
</dbReference>
<dbReference type="InterPro" id="IPR012825">
    <property type="entry name" value="BluB"/>
</dbReference>
<dbReference type="RefSeq" id="WP_378383195.1">
    <property type="nucleotide sequence ID" value="NZ_JBHLWM010000001.1"/>
</dbReference>
<proteinExistence type="predicted"/>
<keyword evidence="3" id="KW-1185">Reference proteome</keyword>
<dbReference type="InterPro" id="IPR029479">
    <property type="entry name" value="Nitroreductase"/>
</dbReference>
<dbReference type="Gene3D" id="3.40.109.10">
    <property type="entry name" value="NADH Oxidase"/>
    <property type="match status" value="1"/>
</dbReference>
<reference evidence="2 3" key="1">
    <citation type="submission" date="2024-09" db="EMBL/GenBank/DDBJ databases">
        <authorList>
            <person name="Sun Q."/>
            <person name="Mori K."/>
        </authorList>
    </citation>
    <scope>NUCLEOTIDE SEQUENCE [LARGE SCALE GENOMIC DNA]</scope>
    <source>
        <strain evidence="2 3">KCTC 23279</strain>
    </source>
</reference>
<dbReference type="PANTHER" id="PTHR23026">
    <property type="entry name" value="NADPH NITROREDUCTASE"/>
    <property type="match status" value="1"/>
</dbReference>
<dbReference type="GO" id="GO:0102919">
    <property type="term" value="F:5,6-dimethylbenzimidazole synthase activity"/>
    <property type="evidence" value="ECO:0007669"/>
    <property type="project" value="UniProtKB-EC"/>
</dbReference>
<dbReference type="Proteomes" id="UP001589775">
    <property type="component" value="Unassembled WGS sequence"/>
</dbReference>